<gene>
    <name evidence="2" type="ORF">LACBIDRAFT_295116</name>
</gene>
<keyword evidence="1" id="KW-1133">Transmembrane helix</keyword>
<reference evidence="2 3" key="1">
    <citation type="journal article" date="2008" name="Nature">
        <title>The genome of Laccaria bicolor provides insights into mycorrhizal symbiosis.</title>
        <authorList>
            <person name="Martin F."/>
            <person name="Aerts A."/>
            <person name="Ahren D."/>
            <person name="Brun A."/>
            <person name="Danchin E.G.J."/>
            <person name="Duchaussoy F."/>
            <person name="Gibon J."/>
            <person name="Kohler A."/>
            <person name="Lindquist E."/>
            <person name="Pereda V."/>
            <person name="Salamov A."/>
            <person name="Shapiro H.J."/>
            <person name="Wuyts J."/>
            <person name="Blaudez D."/>
            <person name="Buee M."/>
            <person name="Brokstein P."/>
            <person name="Canbaeck B."/>
            <person name="Cohen D."/>
            <person name="Courty P.E."/>
            <person name="Coutinho P.M."/>
            <person name="Delaruelle C."/>
            <person name="Detter J.C."/>
            <person name="Deveau A."/>
            <person name="DiFazio S."/>
            <person name="Duplessis S."/>
            <person name="Fraissinet-Tachet L."/>
            <person name="Lucic E."/>
            <person name="Frey-Klett P."/>
            <person name="Fourrey C."/>
            <person name="Feussner I."/>
            <person name="Gay G."/>
            <person name="Grimwood J."/>
            <person name="Hoegger P.J."/>
            <person name="Jain P."/>
            <person name="Kilaru S."/>
            <person name="Labbe J."/>
            <person name="Lin Y.C."/>
            <person name="Legue V."/>
            <person name="Le Tacon F."/>
            <person name="Marmeisse R."/>
            <person name="Melayah D."/>
            <person name="Montanini B."/>
            <person name="Muratet M."/>
            <person name="Nehls U."/>
            <person name="Niculita-Hirzel H."/>
            <person name="Oudot-Le Secq M.P."/>
            <person name="Peter M."/>
            <person name="Quesneville H."/>
            <person name="Rajashekar B."/>
            <person name="Reich M."/>
            <person name="Rouhier N."/>
            <person name="Schmutz J."/>
            <person name="Yin T."/>
            <person name="Chalot M."/>
            <person name="Henrissat B."/>
            <person name="Kuees U."/>
            <person name="Lucas S."/>
            <person name="Van de Peer Y."/>
            <person name="Podila G.K."/>
            <person name="Polle A."/>
            <person name="Pukkila P.J."/>
            <person name="Richardson P.M."/>
            <person name="Rouze P."/>
            <person name="Sanders I.R."/>
            <person name="Stajich J.E."/>
            <person name="Tunlid A."/>
            <person name="Tuskan G."/>
            <person name="Grigoriev I.V."/>
        </authorList>
    </citation>
    <scope>NUCLEOTIDE SEQUENCE [LARGE SCALE GENOMIC DNA]</scope>
    <source>
        <strain evidence="3">S238N-H82 / ATCC MYA-4686</strain>
    </source>
</reference>
<dbReference type="OrthoDB" id="3227921at2759"/>
<evidence type="ECO:0000313" key="2">
    <source>
        <dbReference type="EMBL" id="EDR04005.1"/>
    </source>
</evidence>
<evidence type="ECO:0000256" key="1">
    <source>
        <dbReference type="SAM" id="Phobius"/>
    </source>
</evidence>
<feature type="non-terminal residue" evidence="2">
    <location>
        <position position="428"/>
    </location>
</feature>
<feature type="transmembrane region" description="Helical" evidence="1">
    <location>
        <begin position="220"/>
        <end position="240"/>
    </location>
</feature>
<feature type="transmembrane region" description="Helical" evidence="1">
    <location>
        <begin position="151"/>
        <end position="169"/>
    </location>
</feature>
<dbReference type="RefSeq" id="XP_001885260.1">
    <property type="nucleotide sequence ID" value="XM_001885225.1"/>
</dbReference>
<dbReference type="KEGG" id="lbc:LACBIDRAFT_295116"/>
<proteinExistence type="predicted"/>
<sequence>MSKTCFGEASSRVTGGGCTPLPPPVGVDVLDRARRLTANDSWVTVGKRLQEDPSPLNKRCRIYSLRKSNANLDLEPQIKKRLQYNVYTAILNIYVDLDIYRFQVHLYRRLTSFTLMLSNADLRRYLLRTVLVCSFISIPATIVVFVNGLSLITLAWVVVVCGITIHHTTTAGMKLRKPFNVFSECDPLPQDWAPYEVVFGKAIWEPALAGEAKGIIAFRFLLAIPLLLALLLFSAISIIIEPIHEIGLVPHKDYRAPELLYDFNMEPPVWSIVAFIDMRLPIASDPEVSLLNLSGTIQTAITVKPLWDDSDVKNKPDCVHLDGNLTIGGKSQNVQSDPYIQTITIFCPSRREGLTAREIMSAPSPDVSPDLLVTVNFTTLQMYDDSLVDARNRTVSILVGLTNNTNDVVSNTIPTPLFPGLNLAGNVS</sequence>
<evidence type="ECO:0000313" key="3">
    <source>
        <dbReference type="Proteomes" id="UP000001194"/>
    </source>
</evidence>
<dbReference type="EMBL" id="DS547120">
    <property type="protein sequence ID" value="EDR04005.1"/>
    <property type="molecule type" value="Genomic_DNA"/>
</dbReference>
<keyword evidence="3" id="KW-1185">Reference proteome</keyword>
<accession>B0DN69</accession>
<dbReference type="Proteomes" id="UP000001194">
    <property type="component" value="Unassembled WGS sequence"/>
</dbReference>
<keyword evidence="1" id="KW-0812">Transmembrane</keyword>
<dbReference type="HOGENOM" id="CLU_641864_0_0_1"/>
<keyword evidence="1" id="KW-0472">Membrane</keyword>
<protein>
    <submittedName>
        <fullName evidence="2">Predicted protein</fullName>
    </submittedName>
</protein>
<name>B0DN69_LACBS</name>
<dbReference type="AlphaFoldDB" id="B0DN69"/>
<dbReference type="GeneID" id="6080901"/>
<feature type="transmembrane region" description="Helical" evidence="1">
    <location>
        <begin position="125"/>
        <end position="145"/>
    </location>
</feature>
<dbReference type="InParanoid" id="B0DN69"/>
<organism evidence="3">
    <name type="scientific">Laccaria bicolor (strain S238N-H82 / ATCC MYA-4686)</name>
    <name type="common">Bicoloured deceiver</name>
    <name type="synonym">Laccaria laccata var. bicolor</name>
    <dbReference type="NCBI Taxonomy" id="486041"/>
    <lineage>
        <taxon>Eukaryota</taxon>
        <taxon>Fungi</taxon>
        <taxon>Dikarya</taxon>
        <taxon>Basidiomycota</taxon>
        <taxon>Agaricomycotina</taxon>
        <taxon>Agaricomycetes</taxon>
        <taxon>Agaricomycetidae</taxon>
        <taxon>Agaricales</taxon>
        <taxon>Agaricineae</taxon>
        <taxon>Hydnangiaceae</taxon>
        <taxon>Laccaria</taxon>
    </lineage>
</organism>